<dbReference type="EMBL" id="BKCP01004627">
    <property type="protein sequence ID" value="GER32610.1"/>
    <property type="molecule type" value="Genomic_DNA"/>
</dbReference>
<sequence>MPDNRCSAYTQDVVTHGHFRPPTHRLWLRRSPLPSTDPMARRSVLSEMTAWPLTAAGRRDVLLICRTICGQRSGRGTLKREDERKSQEWKRCMIEIFAEEVNRYSNIYIQNA</sequence>
<dbReference type="AlphaFoldDB" id="A0A5A7PIK3"/>
<name>A0A5A7PIK3_STRAF</name>
<proteinExistence type="predicted"/>
<evidence type="ECO:0000313" key="2">
    <source>
        <dbReference type="Proteomes" id="UP000325081"/>
    </source>
</evidence>
<reference evidence="2" key="1">
    <citation type="journal article" date="2019" name="Curr. Biol.">
        <title>Genome Sequence of Striga asiatica Provides Insight into the Evolution of Plant Parasitism.</title>
        <authorList>
            <person name="Yoshida S."/>
            <person name="Kim S."/>
            <person name="Wafula E.K."/>
            <person name="Tanskanen J."/>
            <person name="Kim Y.M."/>
            <person name="Honaas L."/>
            <person name="Yang Z."/>
            <person name="Spallek T."/>
            <person name="Conn C.E."/>
            <person name="Ichihashi Y."/>
            <person name="Cheong K."/>
            <person name="Cui S."/>
            <person name="Der J.P."/>
            <person name="Gundlach H."/>
            <person name="Jiao Y."/>
            <person name="Hori C."/>
            <person name="Ishida J.K."/>
            <person name="Kasahara H."/>
            <person name="Kiba T."/>
            <person name="Kim M.S."/>
            <person name="Koo N."/>
            <person name="Laohavisit A."/>
            <person name="Lee Y.H."/>
            <person name="Lumba S."/>
            <person name="McCourt P."/>
            <person name="Mortimer J.C."/>
            <person name="Mutuku J.M."/>
            <person name="Nomura T."/>
            <person name="Sasaki-Sekimoto Y."/>
            <person name="Seto Y."/>
            <person name="Wang Y."/>
            <person name="Wakatake T."/>
            <person name="Sakakibara H."/>
            <person name="Demura T."/>
            <person name="Yamaguchi S."/>
            <person name="Yoneyama K."/>
            <person name="Manabe R.I."/>
            <person name="Nelson D.C."/>
            <person name="Schulman A.H."/>
            <person name="Timko M.P."/>
            <person name="dePamphilis C.W."/>
            <person name="Choi D."/>
            <person name="Shirasu K."/>
        </authorList>
    </citation>
    <scope>NUCLEOTIDE SEQUENCE [LARGE SCALE GENOMIC DNA]</scope>
    <source>
        <strain evidence="2">cv. UVA1</strain>
    </source>
</reference>
<dbReference type="Proteomes" id="UP000325081">
    <property type="component" value="Unassembled WGS sequence"/>
</dbReference>
<organism evidence="1 2">
    <name type="scientific">Striga asiatica</name>
    <name type="common">Asiatic witchweed</name>
    <name type="synonym">Buchnera asiatica</name>
    <dbReference type="NCBI Taxonomy" id="4170"/>
    <lineage>
        <taxon>Eukaryota</taxon>
        <taxon>Viridiplantae</taxon>
        <taxon>Streptophyta</taxon>
        <taxon>Embryophyta</taxon>
        <taxon>Tracheophyta</taxon>
        <taxon>Spermatophyta</taxon>
        <taxon>Magnoliopsida</taxon>
        <taxon>eudicotyledons</taxon>
        <taxon>Gunneridae</taxon>
        <taxon>Pentapetalae</taxon>
        <taxon>asterids</taxon>
        <taxon>lamiids</taxon>
        <taxon>Lamiales</taxon>
        <taxon>Orobanchaceae</taxon>
        <taxon>Buchnereae</taxon>
        <taxon>Striga</taxon>
    </lineage>
</organism>
<protein>
    <submittedName>
        <fullName evidence="1">L-lactate dehydrogenase</fullName>
    </submittedName>
</protein>
<keyword evidence="2" id="KW-1185">Reference proteome</keyword>
<accession>A0A5A7PIK3</accession>
<comment type="caution">
    <text evidence="1">The sequence shown here is derived from an EMBL/GenBank/DDBJ whole genome shotgun (WGS) entry which is preliminary data.</text>
</comment>
<gene>
    <name evidence="1" type="ORF">STAS_08682</name>
</gene>
<evidence type="ECO:0000313" key="1">
    <source>
        <dbReference type="EMBL" id="GER32610.1"/>
    </source>
</evidence>